<proteinExistence type="predicted"/>
<organism evidence="2">
    <name type="scientific">Rhizobium meliloti</name>
    <name type="common">Ensifer meliloti</name>
    <name type="synonym">Sinorhizobium meliloti</name>
    <dbReference type="NCBI Taxonomy" id="382"/>
    <lineage>
        <taxon>Bacteria</taxon>
        <taxon>Pseudomonadati</taxon>
        <taxon>Pseudomonadota</taxon>
        <taxon>Alphaproteobacteria</taxon>
        <taxon>Hyphomicrobiales</taxon>
        <taxon>Rhizobiaceae</taxon>
        <taxon>Sinorhizobium/Ensifer group</taxon>
        <taxon>Sinorhizobium</taxon>
    </lineage>
</organism>
<feature type="transmembrane region" description="Helical" evidence="1">
    <location>
        <begin position="38"/>
        <end position="60"/>
    </location>
</feature>
<dbReference type="EMBL" id="CP011000">
    <property type="protein sequence ID" value="AJT61570.1"/>
    <property type="molecule type" value="Genomic_DNA"/>
</dbReference>
<evidence type="ECO:0000313" key="2">
    <source>
        <dbReference type="EMBL" id="AJT61570.1"/>
    </source>
</evidence>
<keyword evidence="1" id="KW-0472">Membrane</keyword>
<sequence>MVPITTLETMNVARRVIQSAEGRTLVKLVCEGKAMKRLIAVSLLGVAYLVATPLMAISVFDDGGKAYADSRDVGHKKGDKKGN</sequence>
<geneLocation type="plasmid" evidence="2">
    <name>pHRB800</name>
</geneLocation>
<keyword evidence="2" id="KW-0614">Plasmid</keyword>
<evidence type="ECO:0000256" key="1">
    <source>
        <dbReference type="SAM" id="Phobius"/>
    </source>
</evidence>
<keyword evidence="1" id="KW-1133">Transmembrane helix</keyword>
<dbReference type="AlphaFoldDB" id="A0A0D4DCI9"/>
<protein>
    <recommendedName>
        <fullName evidence="3">Transmembrane protein</fullName>
    </recommendedName>
</protein>
<accession>A0A0D4DCI9</accession>
<keyword evidence="1" id="KW-0812">Transmembrane</keyword>
<name>A0A0D4DCI9_RHIML</name>
<reference evidence="2" key="1">
    <citation type="journal article" date="2015" name="Proc. Natl. Acad. Sci. U.S.A.">
        <title>Rhizobial peptidase HrrP cleaves host-encoded signaling peptides and mediates symbiotic compatibility.</title>
        <authorList>
            <person name="Price P.A."/>
            <person name="Tanner H.R."/>
            <person name="Dillon B.A."/>
            <person name="Shabab M."/>
            <person name="Walker G.C."/>
            <person name="Griffitts J.S."/>
        </authorList>
    </citation>
    <scope>NUCLEOTIDE SEQUENCE</scope>
    <source>
        <strain evidence="2">USDA1963</strain>
        <plasmid evidence="2">pHRB800</plasmid>
    </source>
</reference>
<evidence type="ECO:0008006" key="3">
    <source>
        <dbReference type="Google" id="ProtNLM"/>
    </source>
</evidence>
<dbReference type="RefSeq" id="WP_172682323.1">
    <property type="nucleotide sequence ID" value="NZ_CP011000.1"/>
</dbReference>